<comment type="caution">
    <text evidence="3">The sequence shown here is derived from an EMBL/GenBank/DDBJ whole genome shotgun (WGS) entry which is preliminary data.</text>
</comment>
<evidence type="ECO:0000259" key="2">
    <source>
        <dbReference type="Pfam" id="PF13511"/>
    </source>
</evidence>
<feature type="domain" description="DUF4124" evidence="2">
    <location>
        <begin position="19"/>
        <end position="81"/>
    </location>
</feature>
<protein>
    <recommendedName>
        <fullName evidence="2">DUF4124 domain-containing protein</fullName>
    </recommendedName>
</protein>
<feature type="signal peptide" evidence="1">
    <location>
        <begin position="1"/>
        <end position="29"/>
    </location>
</feature>
<keyword evidence="4" id="KW-1185">Reference proteome</keyword>
<sequence>MLITTLTARLSRASAAVLMLALMAPVASGETVFYRYVDKNGVPVISSKIPPEYAQKGYEVVTPSGRVVRVVKPAPSDAEKANLKSKAEMAKWDAELRRRYSSVKEIKLAKQRKLESIDGSIQILKGNIGGIDTRIHQKRMEAANLERAGREVGDDLLKQLEELKHKREVTVARIEKREKERQDLIDKFDQDIERFGVITGRRDS</sequence>
<dbReference type="InterPro" id="IPR025392">
    <property type="entry name" value="DUF4124"/>
</dbReference>
<evidence type="ECO:0000313" key="4">
    <source>
        <dbReference type="Proteomes" id="UP000528457"/>
    </source>
</evidence>
<dbReference type="AlphaFoldDB" id="A0A7X0MUL5"/>
<dbReference type="Pfam" id="PF13511">
    <property type="entry name" value="DUF4124"/>
    <property type="match status" value="1"/>
</dbReference>
<gene>
    <name evidence="3" type="ORF">HNR48_000691</name>
</gene>
<organism evidence="3 4">
    <name type="scientific">Pseudoteredinibacter isoporae</name>
    <dbReference type="NCBI Taxonomy" id="570281"/>
    <lineage>
        <taxon>Bacteria</taxon>
        <taxon>Pseudomonadati</taxon>
        <taxon>Pseudomonadota</taxon>
        <taxon>Gammaproteobacteria</taxon>
        <taxon>Cellvibrionales</taxon>
        <taxon>Cellvibrionaceae</taxon>
        <taxon>Pseudoteredinibacter</taxon>
    </lineage>
</organism>
<evidence type="ECO:0000256" key="1">
    <source>
        <dbReference type="SAM" id="SignalP"/>
    </source>
</evidence>
<name>A0A7X0MUL5_9GAMM</name>
<keyword evidence="1" id="KW-0732">Signal</keyword>
<dbReference type="InParanoid" id="A0A7X0MUL5"/>
<reference evidence="3 4" key="1">
    <citation type="submission" date="2020-08" db="EMBL/GenBank/DDBJ databases">
        <title>Genomic Encyclopedia of Type Strains, Phase IV (KMG-IV): sequencing the most valuable type-strain genomes for metagenomic binning, comparative biology and taxonomic classification.</title>
        <authorList>
            <person name="Goeker M."/>
        </authorList>
    </citation>
    <scope>NUCLEOTIDE SEQUENCE [LARGE SCALE GENOMIC DNA]</scope>
    <source>
        <strain evidence="3 4">DSM 22368</strain>
    </source>
</reference>
<feature type="chain" id="PRO_5030529788" description="DUF4124 domain-containing protein" evidence="1">
    <location>
        <begin position="30"/>
        <end position="204"/>
    </location>
</feature>
<dbReference type="RefSeq" id="WP_166851342.1">
    <property type="nucleotide sequence ID" value="NZ_JAAONY010000001.1"/>
</dbReference>
<dbReference type="EMBL" id="JACHHT010000001">
    <property type="protein sequence ID" value="MBB6520413.1"/>
    <property type="molecule type" value="Genomic_DNA"/>
</dbReference>
<evidence type="ECO:0000313" key="3">
    <source>
        <dbReference type="EMBL" id="MBB6520413.1"/>
    </source>
</evidence>
<dbReference type="Proteomes" id="UP000528457">
    <property type="component" value="Unassembled WGS sequence"/>
</dbReference>
<proteinExistence type="predicted"/>
<accession>A0A7X0MUL5</accession>